<dbReference type="EMBL" id="VBOS01000337">
    <property type="protein sequence ID" value="TMQ52111.1"/>
    <property type="molecule type" value="Genomic_DNA"/>
</dbReference>
<dbReference type="InterPro" id="IPR010920">
    <property type="entry name" value="LSM_dom_sf"/>
</dbReference>
<feature type="domain" description="Mechanosensitive ion channel transmembrane helices 2/3" evidence="9">
    <location>
        <begin position="57"/>
        <end position="92"/>
    </location>
</feature>
<dbReference type="GO" id="GO:0005886">
    <property type="term" value="C:plasma membrane"/>
    <property type="evidence" value="ECO:0007669"/>
    <property type="project" value="UniProtKB-SubCell"/>
</dbReference>
<dbReference type="InterPro" id="IPR023408">
    <property type="entry name" value="MscS_beta-dom_sf"/>
</dbReference>
<dbReference type="AlphaFoldDB" id="A0A538SL82"/>
<dbReference type="InterPro" id="IPR045275">
    <property type="entry name" value="MscS_archaea/bacteria_type"/>
</dbReference>
<organism evidence="10 11">
    <name type="scientific">Eiseniibacteriota bacterium</name>
    <dbReference type="NCBI Taxonomy" id="2212470"/>
    <lineage>
        <taxon>Bacteria</taxon>
        <taxon>Candidatus Eiseniibacteriota</taxon>
    </lineage>
</organism>
<evidence type="ECO:0000256" key="3">
    <source>
        <dbReference type="ARBA" id="ARBA00022475"/>
    </source>
</evidence>
<feature type="transmembrane region" description="Helical" evidence="7">
    <location>
        <begin position="73"/>
        <end position="91"/>
    </location>
</feature>
<reference evidence="10 11" key="1">
    <citation type="journal article" date="2019" name="Nat. Microbiol.">
        <title>Mediterranean grassland soil C-N compound turnover is dependent on rainfall and depth, and is mediated by genomically divergent microorganisms.</title>
        <authorList>
            <person name="Diamond S."/>
            <person name="Andeer P.F."/>
            <person name="Li Z."/>
            <person name="Crits-Christoph A."/>
            <person name="Burstein D."/>
            <person name="Anantharaman K."/>
            <person name="Lane K.R."/>
            <person name="Thomas B.C."/>
            <person name="Pan C."/>
            <person name="Northen T.R."/>
            <person name="Banfield J.F."/>
        </authorList>
    </citation>
    <scope>NUCLEOTIDE SEQUENCE [LARGE SCALE GENOMIC DNA]</scope>
    <source>
        <strain evidence="10">WS_2</strain>
    </source>
</reference>
<keyword evidence="4 7" id="KW-0812">Transmembrane</keyword>
<protein>
    <submittedName>
        <fullName evidence="10">Mechanosensitive ion channel family protein</fullName>
    </submittedName>
</protein>
<feature type="transmembrane region" description="Helical" evidence="7">
    <location>
        <begin position="49"/>
        <end position="67"/>
    </location>
</feature>
<evidence type="ECO:0000259" key="9">
    <source>
        <dbReference type="Pfam" id="PF21088"/>
    </source>
</evidence>
<sequence>MESAPRCAEGAGGIAFTFLGFRALSNLARRIVRRAVGYSRLSALLRDTVIRLTGTAVMVIGFAVILTQLGVHVAPLLAGLGIAGFAVGFAMQNTLSNFAAGGMILGNQPFDIGDEIEVAGVFGIVKRMTLVSTTILTPDNQTLIIPNSTVWGGVIRNRTAQPTRRVDLVFSIDYGDDIEKAERSQLRRSTS</sequence>
<keyword evidence="3" id="KW-1003">Cell membrane</keyword>
<dbReference type="Proteomes" id="UP000317716">
    <property type="component" value="Unassembled WGS sequence"/>
</dbReference>
<evidence type="ECO:0000256" key="7">
    <source>
        <dbReference type="SAM" id="Phobius"/>
    </source>
</evidence>
<evidence type="ECO:0000256" key="6">
    <source>
        <dbReference type="ARBA" id="ARBA00023136"/>
    </source>
</evidence>
<dbReference type="InterPro" id="IPR049142">
    <property type="entry name" value="MS_channel_1st"/>
</dbReference>
<evidence type="ECO:0000256" key="4">
    <source>
        <dbReference type="ARBA" id="ARBA00022692"/>
    </source>
</evidence>
<dbReference type="Gene3D" id="2.30.30.60">
    <property type="match status" value="1"/>
</dbReference>
<accession>A0A538SL82</accession>
<dbReference type="Pfam" id="PF00924">
    <property type="entry name" value="MS_channel_2nd"/>
    <property type="match status" value="1"/>
</dbReference>
<dbReference type="PANTHER" id="PTHR30221">
    <property type="entry name" value="SMALL-CONDUCTANCE MECHANOSENSITIVE CHANNEL"/>
    <property type="match status" value="1"/>
</dbReference>
<proteinExistence type="inferred from homology"/>
<evidence type="ECO:0000313" key="11">
    <source>
        <dbReference type="Proteomes" id="UP000317716"/>
    </source>
</evidence>
<comment type="subcellular location">
    <subcellularLocation>
        <location evidence="1">Cell membrane</location>
        <topology evidence="1">Multi-pass membrane protein</topology>
    </subcellularLocation>
</comment>
<comment type="similarity">
    <text evidence="2">Belongs to the MscS (TC 1.A.23) family.</text>
</comment>
<dbReference type="InterPro" id="IPR006685">
    <property type="entry name" value="MscS_channel_2nd"/>
</dbReference>
<gene>
    <name evidence="10" type="ORF">E6K72_09530</name>
</gene>
<feature type="domain" description="Mechanosensitive ion channel MscS" evidence="8">
    <location>
        <begin position="93"/>
        <end position="158"/>
    </location>
</feature>
<keyword evidence="6 7" id="KW-0472">Membrane</keyword>
<dbReference type="InterPro" id="IPR011014">
    <property type="entry name" value="MscS_channel_TM-2"/>
</dbReference>
<evidence type="ECO:0000313" key="10">
    <source>
        <dbReference type="EMBL" id="TMQ52111.1"/>
    </source>
</evidence>
<evidence type="ECO:0000256" key="5">
    <source>
        <dbReference type="ARBA" id="ARBA00022989"/>
    </source>
</evidence>
<evidence type="ECO:0000256" key="1">
    <source>
        <dbReference type="ARBA" id="ARBA00004651"/>
    </source>
</evidence>
<dbReference type="Pfam" id="PF21088">
    <property type="entry name" value="MS_channel_1st"/>
    <property type="match status" value="1"/>
</dbReference>
<feature type="transmembrane region" description="Helical" evidence="7">
    <location>
        <begin position="12"/>
        <end position="28"/>
    </location>
</feature>
<keyword evidence="5 7" id="KW-1133">Transmembrane helix</keyword>
<dbReference type="SUPFAM" id="SSF82861">
    <property type="entry name" value="Mechanosensitive channel protein MscS (YggB), transmembrane region"/>
    <property type="match status" value="1"/>
</dbReference>
<dbReference type="Gene3D" id="1.10.287.1260">
    <property type="match status" value="1"/>
</dbReference>
<dbReference type="GO" id="GO:0008381">
    <property type="term" value="F:mechanosensitive monoatomic ion channel activity"/>
    <property type="evidence" value="ECO:0007669"/>
    <property type="project" value="InterPro"/>
</dbReference>
<dbReference type="PANTHER" id="PTHR30221:SF1">
    <property type="entry name" value="SMALL-CONDUCTANCE MECHANOSENSITIVE CHANNEL"/>
    <property type="match status" value="1"/>
</dbReference>
<comment type="caution">
    <text evidence="10">The sequence shown here is derived from an EMBL/GenBank/DDBJ whole genome shotgun (WGS) entry which is preliminary data.</text>
</comment>
<evidence type="ECO:0000256" key="2">
    <source>
        <dbReference type="ARBA" id="ARBA00008017"/>
    </source>
</evidence>
<dbReference type="SUPFAM" id="SSF50182">
    <property type="entry name" value="Sm-like ribonucleoproteins"/>
    <property type="match status" value="1"/>
</dbReference>
<evidence type="ECO:0000259" key="8">
    <source>
        <dbReference type="Pfam" id="PF00924"/>
    </source>
</evidence>
<name>A0A538SL82_UNCEI</name>